<accession>A0AB74UT40</accession>
<evidence type="ECO:0000256" key="1">
    <source>
        <dbReference type="SAM" id="MobiDB-lite"/>
    </source>
</evidence>
<evidence type="ECO:0000259" key="2">
    <source>
        <dbReference type="Pfam" id="PF09994"/>
    </source>
</evidence>
<proteinExistence type="predicted"/>
<dbReference type="PANTHER" id="PTHR33840:SF1">
    <property type="entry name" value="TLE1 PHOSPHOLIPASE DOMAIN-CONTAINING PROTEIN"/>
    <property type="match status" value="1"/>
</dbReference>
<dbReference type="RefSeq" id="WP_395119264.1">
    <property type="nucleotide sequence ID" value="NZ_CP170721.1"/>
</dbReference>
<feature type="domain" description="T6SS Phospholipase effector Tle1-like catalytic" evidence="2">
    <location>
        <begin position="59"/>
        <end position="179"/>
    </location>
</feature>
<protein>
    <submittedName>
        <fullName evidence="3">T6SS phospholipase effector Tle1-like catalytic domain-containing protein</fullName>
    </submittedName>
</protein>
<evidence type="ECO:0000313" key="3">
    <source>
        <dbReference type="EMBL" id="XIA19447.1"/>
    </source>
</evidence>
<gene>
    <name evidence="3" type="ORF">ACFYG5_04690</name>
</gene>
<feature type="region of interest" description="Disordered" evidence="1">
    <location>
        <begin position="447"/>
        <end position="473"/>
    </location>
</feature>
<dbReference type="Pfam" id="PF09994">
    <property type="entry name" value="T6SS_Tle1-like_cat"/>
    <property type="match status" value="1"/>
</dbReference>
<reference evidence="3" key="1">
    <citation type="submission" date="2024-10" db="EMBL/GenBank/DDBJ databases">
        <authorList>
            <person name="Lesea H.P."/>
            <person name="Kuehl J.V."/>
            <person name="Chandonia J.-M."/>
        </authorList>
    </citation>
    <scope>NUCLEOTIDE SEQUENCE</scope>
    <source>
        <strain evidence="3">FW102-FHT14D07</strain>
    </source>
</reference>
<sequence length="473" mass="52354">MSQEDRLDKDGILDDGVPYYAADAQRLQSYVDAAAALSRFQAPVLVHECNPHEHLFLAAFDGTGNDVFKDPQHATNVARINAQVDMLAKQGNKQIAAGYVPGPGTQDHYLGRTLDGINGNTYDERIEQVYKQLIDKAWQWKQKDPEAEIRVADIGFSRGSEQAAGFARLVHERGIQDPSGAIYIRDRHGQITHVEYGRPPLVAPGQVAQVVGLFDAVGTGEPVREHDRRLPPSVIFGFQIISADERRGLFKSDRIIDPGMTPDGRFLGVIVAGVHSDVGGSYHRDGLAIRSENLMSDYLNALSDQPFLTLQAVPGDPRLNVVHRSEDGMLIYRLGREVDRLRPEGYNELLVPKHEAGKVSDPYNAEPRDEVLSRQFERQPVQAGARTVTPESAWKTPADDLSARLDRLLAAGQANDWATFSRENRTLADGDAGRRLLERAAMQAGWLEQHAAQQQAMPAPPRLQPVPEPVLQR</sequence>
<dbReference type="EMBL" id="CP170721">
    <property type="protein sequence ID" value="XIA19447.1"/>
    <property type="molecule type" value="Genomic_DNA"/>
</dbReference>
<feature type="compositionally biased region" description="Pro residues" evidence="1">
    <location>
        <begin position="458"/>
        <end position="473"/>
    </location>
</feature>
<dbReference type="PANTHER" id="PTHR33840">
    <property type="match status" value="1"/>
</dbReference>
<dbReference type="InterPro" id="IPR018712">
    <property type="entry name" value="Tle1-like_cat"/>
</dbReference>
<organism evidence="3">
    <name type="scientific">Rhodanobacter sp. FW102-FHT14D07</name>
    <dbReference type="NCBI Taxonomy" id="3351462"/>
    <lineage>
        <taxon>Bacteria</taxon>
        <taxon>Pseudomonadati</taxon>
        <taxon>Pseudomonadota</taxon>
        <taxon>Gammaproteobacteria</taxon>
        <taxon>Lysobacterales</taxon>
        <taxon>Rhodanobacteraceae</taxon>
        <taxon>Rhodanobacter</taxon>
    </lineage>
</organism>
<dbReference type="AlphaFoldDB" id="A0AB74UT40"/>
<name>A0AB74UT40_9GAMM</name>